<dbReference type="SUPFAM" id="SSF109854">
    <property type="entry name" value="DinB/YfiT-like putative metalloenzymes"/>
    <property type="match status" value="1"/>
</dbReference>
<comment type="caution">
    <text evidence="4">The sequence shown here is derived from an EMBL/GenBank/DDBJ whole genome shotgun (WGS) entry which is preliminary data.</text>
</comment>
<gene>
    <name evidence="4" type="ORF">DCC81_15165</name>
</gene>
<comment type="similarity">
    <text evidence="1">Belongs to the DinB family.</text>
</comment>
<keyword evidence="2 3" id="KW-0479">Metal-binding</keyword>
<dbReference type="OrthoDB" id="119432at2"/>
<evidence type="ECO:0000313" key="4">
    <source>
        <dbReference type="EMBL" id="PUZ25612.1"/>
    </source>
</evidence>
<dbReference type="AlphaFoldDB" id="A0A2T7BH63"/>
<keyword evidence="5" id="KW-1185">Reference proteome</keyword>
<evidence type="ECO:0000313" key="5">
    <source>
        <dbReference type="Proteomes" id="UP000244450"/>
    </source>
</evidence>
<dbReference type="Gene3D" id="1.20.120.450">
    <property type="entry name" value="dinb family like domain"/>
    <property type="match status" value="1"/>
</dbReference>
<reference evidence="4 5" key="1">
    <citation type="submission" date="2018-04" db="EMBL/GenBank/DDBJ databases">
        <title>Chitinophaga fuyangensis sp. nov., isolated from soil in a chemical factory.</title>
        <authorList>
            <person name="Chen K."/>
        </authorList>
    </citation>
    <scope>NUCLEOTIDE SEQUENCE [LARGE SCALE GENOMIC DNA]</scope>
    <source>
        <strain evidence="4 5">LY-1</strain>
    </source>
</reference>
<dbReference type="RefSeq" id="WP_108687452.1">
    <property type="nucleotide sequence ID" value="NZ_QCYK01000002.1"/>
</dbReference>
<sequence>MNLNSIFLKELDQESVTTRKMLERVPGDKLGWQPHPKSMTLGQLASHVAELPAWADMALHTDGLDFQANPYEPMVPKNTKDILDYFESSLSTGLDALKGNDGSQLDKEWTLSVGEQVLDRRTKAEVIRMTLNQITHHRAQLGVYLRLLDIPIPGSYGPSADEQ</sequence>
<dbReference type="InterPro" id="IPR007837">
    <property type="entry name" value="DinB"/>
</dbReference>
<organism evidence="4 5">
    <name type="scientific">Chitinophaga parva</name>
    <dbReference type="NCBI Taxonomy" id="2169414"/>
    <lineage>
        <taxon>Bacteria</taxon>
        <taxon>Pseudomonadati</taxon>
        <taxon>Bacteroidota</taxon>
        <taxon>Chitinophagia</taxon>
        <taxon>Chitinophagales</taxon>
        <taxon>Chitinophagaceae</taxon>
        <taxon>Chitinophaga</taxon>
    </lineage>
</organism>
<dbReference type="EMBL" id="QCYK01000002">
    <property type="protein sequence ID" value="PUZ25612.1"/>
    <property type="molecule type" value="Genomic_DNA"/>
</dbReference>
<protein>
    <submittedName>
        <fullName evidence="4">Damage-inducible protein DinB</fullName>
    </submittedName>
</protein>
<name>A0A2T7BH63_9BACT</name>
<accession>A0A2T7BH63</accession>
<evidence type="ECO:0000256" key="2">
    <source>
        <dbReference type="ARBA" id="ARBA00022723"/>
    </source>
</evidence>
<dbReference type="InterPro" id="IPR034660">
    <property type="entry name" value="DinB/YfiT-like"/>
</dbReference>
<proteinExistence type="inferred from homology"/>
<feature type="binding site" evidence="3">
    <location>
        <position position="137"/>
    </location>
    <ligand>
        <name>a divalent metal cation</name>
        <dbReference type="ChEBI" id="CHEBI:60240"/>
    </ligand>
</feature>
<evidence type="ECO:0000256" key="1">
    <source>
        <dbReference type="ARBA" id="ARBA00008635"/>
    </source>
</evidence>
<evidence type="ECO:0000256" key="3">
    <source>
        <dbReference type="PIRSR" id="PIRSR607837-1"/>
    </source>
</evidence>
<feature type="binding site" evidence="3">
    <location>
        <position position="47"/>
    </location>
    <ligand>
        <name>a divalent metal cation</name>
        <dbReference type="ChEBI" id="CHEBI:60240"/>
    </ligand>
</feature>
<dbReference type="GO" id="GO:0046872">
    <property type="term" value="F:metal ion binding"/>
    <property type="evidence" value="ECO:0007669"/>
    <property type="project" value="UniProtKB-KW"/>
</dbReference>
<dbReference type="Pfam" id="PF05163">
    <property type="entry name" value="DinB"/>
    <property type="match status" value="1"/>
</dbReference>
<dbReference type="Proteomes" id="UP000244450">
    <property type="component" value="Unassembled WGS sequence"/>
</dbReference>